<comment type="caution">
    <text evidence="1">The sequence shown here is derived from an EMBL/GenBank/DDBJ whole genome shotgun (WGS) entry which is preliminary data.</text>
</comment>
<organism evidence="1 2">
    <name type="scientific">Tilletia horrida</name>
    <dbReference type="NCBI Taxonomy" id="155126"/>
    <lineage>
        <taxon>Eukaryota</taxon>
        <taxon>Fungi</taxon>
        <taxon>Dikarya</taxon>
        <taxon>Basidiomycota</taxon>
        <taxon>Ustilaginomycotina</taxon>
        <taxon>Exobasidiomycetes</taxon>
        <taxon>Tilletiales</taxon>
        <taxon>Tilletiaceae</taxon>
        <taxon>Tilletia</taxon>
    </lineage>
</organism>
<dbReference type="EMBL" id="JAPDMZ010000261">
    <property type="protein sequence ID" value="KAK0544825.1"/>
    <property type="molecule type" value="Genomic_DNA"/>
</dbReference>
<gene>
    <name evidence="1" type="ORF">OC846_005919</name>
</gene>
<evidence type="ECO:0000313" key="2">
    <source>
        <dbReference type="Proteomes" id="UP001176517"/>
    </source>
</evidence>
<dbReference type="AlphaFoldDB" id="A0AAN6GMF8"/>
<name>A0AAN6GMF8_9BASI</name>
<feature type="non-terminal residue" evidence="1">
    <location>
        <position position="1"/>
    </location>
</feature>
<evidence type="ECO:0000313" key="1">
    <source>
        <dbReference type="EMBL" id="KAK0544825.1"/>
    </source>
</evidence>
<dbReference type="Proteomes" id="UP001176517">
    <property type="component" value="Unassembled WGS sequence"/>
</dbReference>
<feature type="non-terminal residue" evidence="1">
    <location>
        <position position="57"/>
    </location>
</feature>
<reference evidence="1" key="1">
    <citation type="journal article" date="2023" name="PhytoFront">
        <title>Draft Genome Resources of Seven Strains of Tilletia horrida, Causal Agent of Kernel Smut of Rice.</title>
        <authorList>
            <person name="Khanal S."/>
            <person name="Antony Babu S."/>
            <person name="Zhou X.G."/>
        </authorList>
    </citation>
    <scope>NUCLEOTIDE SEQUENCE</scope>
    <source>
        <strain evidence="1">TX6</strain>
    </source>
</reference>
<protein>
    <submittedName>
        <fullName evidence="1">Uncharacterized protein</fullName>
    </submittedName>
</protein>
<sequence>ARLPSPRPLPQSCASRKAEVMLCSSSSTKLPLPRRTRFRNSTRLGLLASPRRSTRTL</sequence>
<proteinExistence type="predicted"/>
<accession>A0AAN6GMF8</accession>
<keyword evidence="2" id="KW-1185">Reference proteome</keyword>